<evidence type="ECO:0000313" key="1">
    <source>
        <dbReference type="EMBL" id="CAB4180285.1"/>
    </source>
</evidence>
<dbReference type="EMBL" id="LR796986">
    <property type="protein sequence ID" value="CAB4180285.1"/>
    <property type="molecule type" value="Genomic_DNA"/>
</dbReference>
<name>A0A6J5QGV8_9CAUD</name>
<reference evidence="1" key="1">
    <citation type="submission" date="2020-05" db="EMBL/GenBank/DDBJ databases">
        <authorList>
            <person name="Chiriac C."/>
            <person name="Salcher M."/>
            <person name="Ghai R."/>
            <person name="Kavagutti S V."/>
        </authorList>
    </citation>
    <scope>NUCLEOTIDE SEQUENCE</scope>
</reference>
<accession>A0A6J5QGV8</accession>
<proteinExistence type="predicted"/>
<protein>
    <submittedName>
        <fullName evidence="1">Uncharacterized protein</fullName>
    </submittedName>
</protein>
<sequence length="208" mass="20656">MAAVASPYGLRAVNELGGTPYAGATTSYLIDPAGTASSIYNGSPVYVNANGYLAVATATGADATTNGFPTGTANTGIVGVFVGCSYINTQGQVIYAQYYPTGTTGVINAYVVSDPGVVFQVQSAGSVTQAALGANVFFTTSAVATGSTSTGNSTASVVAGSGAVTTTAAFRVVGFVNMQGFSVVGDAFTDILVKLNPGYHSHTNAVGL</sequence>
<organism evidence="1">
    <name type="scientific">uncultured Caudovirales phage</name>
    <dbReference type="NCBI Taxonomy" id="2100421"/>
    <lineage>
        <taxon>Viruses</taxon>
        <taxon>Duplodnaviria</taxon>
        <taxon>Heunggongvirae</taxon>
        <taxon>Uroviricota</taxon>
        <taxon>Caudoviricetes</taxon>
        <taxon>Peduoviridae</taxon>
        <taxon>Maltschvirus</taxon>
        <taxon>Maltschvirus maltsch</taxon>
    </lineage>
</organism>
<gene>
    <name evidence="1" type="ORF">UFOVP1049_18</name>
</gene>